<protein>
    <submittedName>
        <fullName evidence="2">Carboxymuconolactone decarboxylase</fullName>
    </submittedName>
</protein>
<feature type="domain" description="Carboxymuconolactone decarboxylase-like" evidence="1">
    <location>
        <begin position="169"/>
        <end position="251"/>
    </location>
</feature>
<comment type="caution">
    <text evidence="2">The sequence shown here is derived from an EMBL/GenBank/DDBJ whole genome shotgun (WGS) entry which is preliminary data.</text>
</comment>
<dbReference type="InterPro" id="IPR003779">
    <property type="entry name" value="CMD-like"/>
</dbReference>
<dbReference type="AlphaFoldDB" id="A0A922T6V1"/>
<sequence>MCTDEESELASLVKDDSSGRLAAGLKVLKDIGGDGFAAPIAALANVSEDLARLTIAFPYGEVLARPGLELRERQIITASILLAHGSAQSQLGFHLNGLLNVGGSHDDIVSLLYLSAGVLGFPAAINAVPIARATLAQHNISRECGSETAQSAMHYSDQEGRAELEAVSPDFLKWKSQVFWHDLLGRCRLGGRLLHIAAAAMLATQAKHPQGLEHHLRLALASGATQSDIEELLIHVSVYAGFPSALTAATVFSKVLAEPIRAFDEQPLATESRDDTERFSRGAETLAATSGGSGSEVVDTFADVAPELGRLIVAHCYGDVFSRQGLDPVTRELTAIAALTGMATVTAERPLRVHVDAALNLGVDPERIIEAILNVLPYAGFPAIEKALNIARVSFNRR</sequence>
<dbReference type="RefSeq" id="WP_037169437.1">
    <property type="nucleotide sequence ID" value="NZ_JOKI01000037.1"/>
</dbReference>
<organism evidence="2 3">
    <name type="scientific">Pseudorhizobium pelagicum</name>
    <dbReference type="NCBI Taxonomy" id="1509405"/>
    <lineage>
        <taxon>Bacteria</taxon>
        <taxon>Pseudomonadati</taxon>
        <taxon>Pseudomonadota</taxon>
        <taxon>Alphaproteobacteria</taxon>
        <taxon>Hyphomicrobiales</taxon>
        <taxon>Rhizobiaceae</taxon>
        <taxon>Rhizobium/Agrobacterium group</taxon>
        <taxon>Pseudorhizobium</taxon>
    </lineage>
</organism>
<dbReference type="Proteomes" id="UP000052167">
    <property type="component" value="Unassembled WGS sequence"/>
</dbReference>
<name>A0A922T6V1_9HYPH</name>
<dbReference type="PANTHER" id="PTHR33570:SF10">
    <property type="entry name" value="GAMMA-CARBOXYMUCONOLACTONE DECARBOXYLASE"/>
    <property type="match status" value="1"/>
</dbReference>
<dbReference type="PANTHER" id="PTHR33570">
    <property type="entry name" value="4-CARBOXYMUCONOLACTONE DECARBOXYLASE FAMILY PROTEIN"/>
    <property type="match status" value="1"/>
</dbReference>
<gene>
    <name evidence="2" type="ORF">GV68_19945</name>
</gene>
<dbReference type="InterPro" id="IPR029032">
    <property type="entry name" value="AhpD-like"/>
</dbReference>
<dbReference type="Gene3D" id="1.20.1290.10">
    <property type="entry name" value="AhpD-like"/>
    <property type="match status" value="2"/>
</dbReference>
<keyword evidence="3" id="KW-1185">Reference proteome</keyword>
<dbReference type="InterPro" id="IPR052512">
    <property type="entry name" value="4CMD/NDH-1_regulator"/>
</dbReference>
<reference evidence="2 3" key="1">
    <citation type="submission" date="2014-06" db="EMBL/GenBank/DDBJ databases">
        <title>Rhizobium pelagicum/R2-400B4.</title>
        <authorList>
            <person name="Kimes N.E."/>
            <person name="Lopez-Perez M."/>
        </authorList>
    </citation>
    <scope>NUCLEOTIDE SEQUENCE [LARGE SCALE GENOMIC DNA]</scope>
    <source>
        <strain evidence="2 3">R2-400B4</strain>
    </source>
</reference>
<feature type="domain" description="Carboxymuconolactone decarboxylase-like" evidence="1">
    <location>
        <begin position="306"/>
        <end position="392"/>
    </location>
</feature>
<feature type="domain" description="Carboxymuconolactone decarboxylase-like" evidence="1">
    <location>
        <begin position="49"/>
        <end position="132"/>
    </location>
</feature>
<dbReference type="EMBL" id="JOKJ01000043">
    <property type="protein sequence ID" value="KEQ02813.1"/>
    <property type="molecule type" value="Genomic_DNA"/>
</dbReference>
<dbReference type="OrthoDB" id="9801400at2"/>
<evidence type="ECO:0000259" key="1">
    <source>
        <dbReference type="Pfam" id="PF02627"/>
    </source>
</evidence>
<dbReference type="GO" id="GO:0051920">
    <property type="term" value="F:peroxiredoxin activity"/>
    <property type="evidence" value="ECO:0007669"/>
    <property type="project" value="InterPro"/>
</dbReference>
<evidence type="ECO:0000313" key="3">
    <source>
        <dbReference type="Proteomes" id="UP000052167"/>
    </source>
</evidence>
<accession>A0A922T6V1</accession>
<evidence type="ECO:0000313" key="2">
    <source>
        <dbReference type="EMBL" id="KEQ02813.1"/>
    </source>
</evidence>
<dbReference type="Pfam" id="PF02627">
    <property type="entry name" value="CMD"/>
    <property type="match status" value="3"/>
</dbReference>
<dbReference type="SUPFAM" id="SSF69118">
    <property type="entry name" value="AhpD-like"/>
    <property type="match status" value="2"/>
</dbReference>
<proteinExistence type="predicted"/>